<proteinExistence type="predicted"/>
<evidence type="ECO:0000313" key="3">
    <source>
        <dbReference type="EMBL" id="GAA1980074.1"/>
    </source>
</evidence>
<gene>
    <name evidence="3" type="ORF">GCM10009817_20940</name>
</gene>
<evidence type="ECO:0000313" key="4">
    <source>
        <dbReference type="Proteomes" id="UP001500013"/>
    </source>
</evidence>
<keyword evidence="4" id="KW-1185">Reference proteome</keyword>
<feature type="region of interest" description="Disordered" evidence="1">
    <location>
        <begin position="136"/>
        <end position="155"/>
    </location>
</feature>
<reference evidence="3 4" key="1">
    <citation type="journal article" date="2019" name="Int. J. Syst. Evol. Microbiol.">
        <title>The Global Catalogue of Microorganisms (GCM) 10K type strain sequencing project: providing services to taxonomists for standard genome sequencing and annotation.</title>
        <authorList>
            <consortium name="The Broad Institute Genomics Platform"/>
            <consortium name="The Broad Institute Genome Sequencing Center for Infectious Disease"/>
            <person name="Wu L."/>
            <person name="Ma J."/>
        </authorList>
    </citation>
    <scope>NUCLEOTIDE SEQUENCE [LARGE SCALE GENOMIC DNA]</scope>
    <source>
        <strain evidence="3 4">JCM 15628</strain>
    </source>
</reference>
<dbReference type="InterPro" id="IPR010994">
    <property type="entry name" value="RuvA_2-like"/>
</dbReference>
<feature type="region of interest" description="Disordered" evidence="1">
    <location>
        <begin position="259"/>
        <end position="288"/>
    </location>
</feature>
<dbReference type="EMBL" id="BAAAPU010000007">
    <property type="protein sequence ID" value="GAA1980074.1"/>
    <property type="molecule type" value="Genomic_DNA"/>
</dbReference>
<protein>
    <recommendedName>
        <fullName evidence="5">Helix-hairpin-helix protein</fullName>
    </recommendedName>
</protein>
<comment type="caution">
    <text evidence="3">The sequence shown here is derived from an EMBL/GenBank/DDBJ whole genome shotgun (WGS) entry which is preliminary data.</text>
</comment>
<feature type="transmembrane region" description="Helical" evidence="2">
    <location>
        <begin position="90"/>
        <end position="108"/>
    </location>
</feature>
<feature type="compositionally biased region" description="Basic and acidic residues" evidence="1">
    <location>
        <begin position="271"/>
        <end position="288"/>
    </location>
</feature>
<feature type="region of interest" description="Disordered" evidence="1">
    <location>
        <begin position="166"/>
        <end position="188"/>
    </location>
</feature>
<dbReference type="Proteomes" id="UP001500013">
    <property type="component" value="Unassembled WGS sequence"/>
</dbReference>
<accession>A0ABN2S4T7</accession>
<evidence type="ECO:0000256" key="2">
    <source>
        <dbReference type="SAM" id="Phobius"/>
    </source>
</evidence>
<keyword evidence="2" id="KW-0812">Transmembrane</keyword>
<sequence>MNYTSASASNRLANRPWRLRHSAWLLAPILGFGVFSFIGFLYCAIRIRNAKWWRIAGVTAVLSAIAIVLMSLFSEGEKGAKAAGPGSDLAVGYMLALWVGLIIYGITVNRDYLRWRAGQTKANAWYNQPAASGVDARLAPPPAATTQAPSPSVRRETAYPFNVDGQEHYTPQPTISSPPLAPAGYGAPSATDPAAVDVNSGDAAALASATGLNLASAERVIRARDQRRGFRDLEDLVVAANLQPHELVRVRGSVTFGPFRAGTVPPTNSSPEHRPPTAEPRSGRILDY</sequence>
<evidence type="ECO:0000256" key="1">
    <source>
        <dbReference type="SAM" id="MobiDB-lite"/>
    </source>
</evidence>
<organism evidence="3 4">
    <name type="scientific">Terrabacter lapilli</name>
    <dbReference type="NCBI Taxonomy" id="436231"/>
    <lineage>
        <taxon>Bacteria</taxon>
        <taxon>Bacillati</taxon>
        <taxon>Actinomycetota</taxon>
        <taxon>Actinomycetes</taxon>
        <taxon>Micrococcales</taxon>
        <taxon>Intrasporangiaceae</taxon>
        <taxon>Terrabacter</taxon>
    </lineage>
</organism>
<keyword evidence="2" id="KW-1133">Transmembrane helix</keyword>
<feature type="transmembrane region" description="Helical" evidence="2">
    <location>
        <begin position="23"/>
        <end position="45"/>
    </location>
</feature>
<name>A0ABN2S4T7_9MICO</name>
<dbReference type="RefSeq" id="WP_344061596.1">
    <property type="nucleotide sequence ID" value="NZ_BAAAPU010000007.1"/>
</dbReference>
<evidence type="ECO:0008006" key="5">
    <source>
        <dbReference type="Google" id="ProtNLM"/>
    </source>
</evidence>
<keyword evidence="2" id="KW-0472">Membrane</keyword>
<feature type="transmembrane region" description="Helical" evidence="2">
    <location>
        <begin position="52"/>
        <end position="70"/>
    </location>
</feature>
<dbReference type="SUPFAM" id="SSF47781">
    <property type="entry name" value="RuvA domain 2-like"/>
    <property type="match status" value="1"/>
</dbReference>
<dbReference type="Pfam" id="PF12836">
    <property type="entry name" value="HHH_3"/>
    <property type="match status" value="1"/>
</dbReference>